<dbReference type="EMBL" id="KB454493">
    <property type="protein sequence ID" value="EME31202.1"/>
    <property type="molecule type" value="Genomic_DNA"/>
</dbReference>
<evidence type="ECO:0000256" key="5">
    <source>
        <dbReference type="ARBA" id="ARBA00022781"/>
    </source>
</evidence>
<dbReference type="HAMAP" id="MF_00815">
    <property type="entry name" value="ATP_synth_gamma_bact"/>
    <property type="match status" value="1"/>
</dbReference>
<dbReference type="GO" id="GO:0016787">
    <property type="term" value="F:hydrolase activity"/>
    <property type="evidence" value="ECO:0007669"/>
    <property type="project" value="UniProtKB-KW"/>
</dbReference>
<dbReference type="KEGG" id="gsl:Gasu_14490"/>
<dbReference type="GeneID" id="17089869"/>
<keyword evidence="6" id="KW-0406">Ion transport</keyword>
<dbReference type="OrthoDB" id="239812at2759"/>
<dbReference type="FunFam" id="1.10.287.80:FF:000003">
    <property type="entry name" value="ATP synthase gamma chain, chloroplastic"/>
    <property type="match status" value="1"/>
</dbReference>
<dbReference type="GO" id="GO:0045259">
    <property type="term" value="C:proton-transporting ATP synthase complex"/>
    <property type="evidence" value="ECO:0007669"/>
    <property type="project" value="UniProtKB-KW"/>
</dbReference>
<keyword evidence="5" id="KW-0375">Hydrogen ion transport</keyword>
<dbReference type="Pfam" id="PF00231">
    <property type="entry name" value="ATP-synt"/>
    <property type="match status" value="1"/>
</dbReference>
<keyword evidence="4" id="KW-0813">Transport</keyword>
<comment type="subcellular location">
    <subcellularLocation>
        <location evidence="2">Plastid</location>
        <location evidence="2">Chloroplast thylakoid membrane</location>
        <topology evidence="2">Peripheral membrane protein</topology>
    </subcellularLocation>
</comment>
<keyword evidence="7" id="KW-0472">Membrane</keyword>
<comment type="similarity">
    <text evidence="3">Belongs to the ATPase gamma chain family.</text>
</comment>
<evidence type="ECO:0000256" key="1">
    <source>
        <dbReference type="ARBA" id="ARBA00003456"/>
    </source>
</evidence>
<gene>
    <name evidence="11" type="ORF">Gasu_14490</name>
</gene>
<dbReference type="PRINTS" id="PR00126">
    <property type="entry name" value="ATPASEGAMMA"/>
</dbReference>
<dbReference type="PANTHER" id="PTHR11693">
    <property type="entry name" value="ATP SYNTHASE GAMMA CHAIN"/>
    <property type="match status" value="1"/>
</dbReference>
<dbReference type="STRING" id="130081.M2XLY3"/>
<accession>M2XLY3</accession>
<dbReference type="Gramene" id="EME31202">
    <property type="protein sequence ID" value="EME31202"/>
    <property type="gene ID" value="Gasu_14490"/>
</dbReference>
<keyword evidence="12" id="KW-1185">Reference proteome</keyword>
<evidence type="ECO:0000256" key="6">
    <source>
        <dbReference type="ARBA" id="ARBA00023065"/>
    </source>
</evidence>
<dbReference type="InterPro" id="IPR000131">
    <property type="entry name" value="ATP_synth_F1_gsu"/>
</dbReference>
<dbReference type="FunFam" id="3.40.1380.10:FF:000006">
    <property type="entry name" value="ATP synthase gamma chain"/>
    <property type="match status" value="1"/>
</dbReference>
<dbReference type="GO" id="GO:0009535">
    <property type="term" value="C:chloroplast thylakoid membrane"/>
    <property type="evidence" value="ECO:0007669"/>
    <property type="project" value="UniProtKB-SubCell"/>
</dbReference>
<evidence type="ECO:0000313" key="12">
    <source>
        <dbReference type="Proteomes" id="UP000030680"/>
    </source>
</evidence>
<dbReference type="Gene3D" id="1.10.287.80">
    <property type="entry name" value="ATP synthase, gamma subunit, helix hairpin domain"/>
    <property type="match status" value="2"/>
</dbReference>
<dbReference type="NCBIfam" id="NF004145">
    <property type="entry name" value="PRK05621.1-2"/>
    <property type="match status" value="1"/>
</dbReference>
<dbReference type="OMA" id="VMQFEQD"/>
<keyword evidence="9" id="KW-0066">ATP synthesis</keyword>
<dbReference type="RefSeq" id="XP_005707722.1">
    <property type="nucleotide sequence ID" value="XM_005707665.1"/>
</dbReference>
<sequence>MFSEVAFLLNSFYSGKALRGQEGTCFAFGCRRHRSCFTYRTLRHTTCVPRVLNVDMDGKLVTIRSRISSIKNTQKITEAMRLVAAAKVRRAQEAVLSTRPFSENLQKVLGGLILRLKKELVDLPLLKERTPHTLVLVVITGDRGLCGSYNSYIIKRTENRLAELKKEGINAELVCIGAKGYQFFKRRGYPIRKYLRVGQSPTAESATEISEYLLAEFLSGEVDRVELLYTRFVSLISSQPSIRTLLPLNPSGLESKGDEIFQLRTRGGKFQLERSQIPGSEPRDFPRDMIFEQDPLQILSAILPLYLNGQILRTLQESFASELASRMSAMSSASDNAKELAKTLTLELNRARQAAITQELAEIVGAASALQ</sequence>
<protein>
    <recommendedName>
        <fullName evidence="10">F-ATPase gamma subunit</fullName>
    </recommendedName>
</protein>
<evidence type="ECO:0000256" key="3">
    <source>
        <dbReference type="ARBA" id="ARBA00007681"/>
    </source>
</evidence>
<dbReference type="eggNOG" id="KOG1531">
    <property type="taxonomic scope" value="Eukaryota"/>
</dbReference>
<keyword evidence="8" id="KW-0139">CF(1)</keyword>
<evidence type="ECO:0000256" key="8">
    <source>
        <dbReference type="ARBA" id="ARBA00023196"/>
    </source>
</evidence>
<keyword evidence="11" id="KW-0378">Hydrolase</keyword>
<dbReference type="AlphaFoldDB" id="M2XLY3"/>
<dbReference type="Gene3D" id="3.40.1380.10">
    <property type="match status" value="1"/>
</dbReference>
<evidence type="ECO:0000256" key="10">
    <source>
        <dbReference type="ARBA" id="ARBA00031066"/>
    </source>
</evidence>
<dbReference type="CDD" id="cd12151">
    <property type="entry name" value="F1-ATPase_gamma"/>
    <property type="match status" value="1"/>
</dbReference>
<dbReference type="NCBIfam" id="TIGR01146">
    <property type="entry name" value="ATPsyn_F1gamma"/>
    <property type="match status" value="1"/>
</dbReference>
<evidence type="ECO:0000256" key="4">
    <source>
        <dbReference type="ARBA" id="ARBA00022448"/>
    </source>
</evidence>
<name>M2XLY3_GALSU</name>
<dbReference type="SUPFAM" id="SSF52943">
    <property type="entry name" value="ATP synthase (F1-ATPase), gamma subunit"/>
    <property type="match status" value="1"/>
</dbReference>
<comment type="function">
    <text evidence="1">Produces ATP from ADP in the presence of a proton gradient across the membrane. The gamma chain is believed to be important in regulating ATPase activity and the flow of protons through the CF(0) complex.</text>
</comment>
<dbReference type="PANTHER" id="PTHR11693:SF41">
    <property type="entry name" value="ATP SYNTHASE GAMMA CHAIN, CHLOROPLASTIC"/>
    <property type="match status" value="1"/>
</dbReference>
<dbReference type="GO" id="GO:0046933">
    <property type="term" value="F:proton-transporting ATP synthase activity, rotational mechanism"/>
    <property type="evidence" value="ECO:0007669"/>
    <property type="project" value="InterPro"/>
</dbReference>
<evidence type="ECO:0000256" key="9">
    <source>
        <dbReference type="ARBA" id="ARBA00023310"/>
    </source>
</evidence>
<organism evidence="11 12">
    <name type="scientific">Galdieria sulphuraria</name>
    <name type="common">Red alga</name>
    <dbReference type="NCBI Taxonomy" id="130081"/>
    <lineage>
        <taxon>Eukaryota</taxon>
        <taxon>Rhodophyta</taxon>
        <taxon>Bangiophyceae</taxon>
        <taxon>Galdieriales</taxon>
        <taxon>Galdieriaceae</taxon>
        <taxon>Galdieria</taxon>
    </lineage>
</organism>
<dbReference type="InterPro" id="IPR035968">
    <property type="entry name" value="ATP_synth_F1_ATPase_gsu"/>
</dbReference>
<dbReference type="Proteomes" id="UP000030680">
    <property type="component" value="Unassembled WGS sequence"/>
</dbReference>
<evidence type="ECO:0000313" key="11">
    <source>
        <dbReference type="EMBL" id="EME31202.1"/>
    </source>
</evidence>
<evidence type="ECO:0000256" key="2">
    <source>
        <dbReference type="ARBA" id="ARBA00004525"/>
    </source>
</evidence>
<proteinExistence type="inferred from homology"/>
<evidence type="ECO:0000256" key="7">
    <source>
        <dbReference type="ARBA" id="ARBA00023136"/>
    </source>
</evidence>
<reference evidence="12" key="1">
    <citation type="journal article" date="2013" name="Science">
        <title>Gene transfer from bacteria and archaea facilitated evolution of an extremophilic eukaryote.</title>
        <authorList>
            <person name="Schonknecht G."/>
            <person name="Chen W.H."/>
            <person name="Ternes C.M."/>
            <person name="Barbier G.G."/>
            <person name="Shrestha R.P."/>
            <person name="Stanke M."/>
            <person name="Brautigam A."/>
            <person name="Baker B.J."/>
            <person name="Banfield J.F."/>
            <person name="Garavito R.M."/>
            <person name="Carr K."/>
            <person name="Wilkerson C."/>
            <person name="Rensing S.A."/>
            <person name="Gagneul D."/>
            <person name="Dickenson N.E."/>
            <person name="Oesterhelt C."/>
            <person name="Lercher M.J."/>
            <person name="Weber A.P."/>
        </authorList>
    </citation>
    <scope>NUCLEOTIDE SEQUENCE [LARGE SCALE GENOMIC DNA]</scope>
    <source>
        <strain evidence="12">074W</strain>
    </source>
</reference>